<comment type="similarity">
    <text evidence="1">Belongs to the glycosyltransferase 34 family.</text>
</comment>
<feature type="transmembrane region" description="Helical" evidence="4">
    <location>
        <begin position="30"/>
        <end position="50"/>
    </location>
</feature>
<evidence type="ECO:0000256" key="1">
    <source>
        <dbReference type="ARBA" id="ARBA00005664"/>
    </source>
</evidence>
<dbReference type="PANTHER" id="PTHR31306">
    <property type="entry name" value="ALPHA-1,6-MANNOSYLTRANSFERASE MNN11-RELATED"/>
    <property type="match status" value="1"/>
</dbReference>
<keyword evidence="6" id="KW-1185">Reference proteome</keyword>
<dbReference type="PANTHER" id="PTHR31306:SF10">
    <property type="entry name" value="ALPHA-1,6-MANNOSYLTRANSFERASE MNN11-RELATED"/>
    <property type="match status" value="1"/>
</dbReference>
<evidence type="ECO:0000256" key="2">
    <source>
        <dbReference type="ARBA" id="ARBA00022676"/>
    </source>
</evidence>
<dbReference type="OrthoDB" id="205108at2759"/>
<keyword evidence="2 5" id="KW-0328">Glycosyltransferase</keyword>
<dbReference type="InterPro" id="IPR008630">
    <property type="entry name" value="Glyco_trans_34"/>
</dbReference>
<dbReference type="Gene3D" id="3.90.550.10">
    <property type="entry name" value="Spore Coat Polysaccharide Biosynthesis Protein SpsA, Chain A"/>
    <property type="match status" value="1"/>
</dbReference>
<gene>
    <name evidence="5" type="ORF">BT63DRAFT_100626</name>
</gene>
<keyword evidence="4" id="KW-0812">Transmembrane</keyword>
<organism evidence="5 6">
    <name type="scientific">Microthyrium microscopicum</name>
    <dbReference type="NCBI Taxonomy" id="703497"/>
    <lineage>
        <taxon>Eukaryota</taxon>
        <taxon>Fungi</taxon>
        <taxon>Dikarya</taxon>
        <taxon>Ascomycota</taxon>
        <taxon>Pezizomycotina</taxon>
        <taxon>Dothideomycetes</taxon>
        <taxon>Dothideomycetes incertae sedis</taxon>
        <taxon>Microthyriales</taxon>
        <taxon>Microthyriaceae</taxon>
        <taxon>Microthyrium</taxon>
    </lineage>
</organism>
<evidence type="ECO:0000256" key="4">
    <source>
        <dbReference type="SAM" id="Phobius"/>
    </source>
</evidence>
<evidence type="ECO:0000313" key="5">
    <source>
        <dbReference type="EMBL" id="KAF2664089.1"/>
    </source>
</evidence>
<protein>
    <submittedName>
        <fullName evidence="5">Alpha-1,2 galactosyltransferase</fullName>
    </submittedName>
</protein>
<name>A0A6A6TVI2_9PEZI</name>
<dbReference type="Proteomes" id="UP000799302">
    <property type="component" value="Unassembled WGS sequence"/>
</dbReference>
<keyword evidence="4" id="KW-1133">Transmembrane helix</keyword>
<dbReference type="EMBL" id="MU004243">
    <property type="protein sequence ID" value="KAF2664089.1"/>
    <property type="molecule type" value="Genomic_DNA"/>
</dbReference>
<sequence>MPSGALPPKKASPYVANVNRNKARQMSPRSVVLGALGVIGTLWMLFRLFGSSSTPKSAPKSVPGMGGSAYAKTVIVTVLDEKADADGPIADFVKQNRIDYAKKHGYATFFPSANNYTIKHGSSSWAKVPALRHAMTLFPEATYFFNLDPHTLIMNPTLSIETHILAKQRLESLMVTDVPIVPPDSVIKTFAGLKGDRVDFVITQDREGLSEKSFIIRNGDWAHFFLDAWFDPLYRTYNFQRAERHALEHIVQWHGTILAKLALVPQNIMNSYHEKQATAANDNGIYKPGDFIVNFGDCNQKAKGRNCENEMRPYYARSVQADL</sequence>
<keyword evidence="4" id="KW-0472">Membrane</keyword>
<dbReference type="InterPro" id="IPR029044">
    <property type="entry name" value="Nucleotide-diphossugar_trans"/>
</dbReference>
<evidence type="ECO:0000313" key="6">
    <source>
        <dbReference type="Proteomes" id="UP000799302"/>
    </source>
</evidence>
<dbReference type="AlphaFoldDB" id="A0A6A6TVI2"/>
<dbReference type="FunFam" id="3.90.550.10:FF:000149">
    <property type="entry name" value="Alpha-1,6-mannosyltransferase subunit"/>
    <property type="match status" value="1"/>
</dbReference>
<proteinExistence type="inferred from homology"/>
<evidence type="ECO:0000256" key="3">
    <source>
        <dbReference type="ARBA" id="ARBA00022679"/>
    </source>
</evidence>
<accession>A0A6A6TVI2</accession>
<dbReference type="Pfam" id="PF05637">
    <property type="entry name" value="Glyco_transf_34"/>
    <property type="match status" value="1"/>
</dbReference>
<keyword evidence="3 5" id="KW-0808">Transferase</keyword>
<dbReference type="GO" id="GO:0000136">
    <property type="term" value="C:mannan polymerase complex"/>
    <property type="evidence" value="ECO:0007669"/>
    <property type="project" value="TreeGrafter"/>
</dbReference>
<dbReference type="GO" id="GO:0006487">
    <property type="term" value="P:protein N-linked glycosylation"/>
    <property type="evidence" value="ECO:0007669"/>
    <property type="project" value="TreeGrafter"/>
</dbReference>
<reference evidence="5" key="1">
    <citation type="journal article" date="2020" name="Stud. Mycol.">
        <title>101 Dothideomycetes genomes: a test case for predicting lifestyles and emergence of pathogens.</title>
        <authorList>
            <person name="Haridas S."/>
            <person name="Albert R."/>
            <person name="Binder M."/>
            <person name="Bloem J."/>
            <person name="Labutti K."/>
            <person name="Salamov A."/>
            <person name="Andreopoulos B."/>
            <person name="Baker S."/>
            <person name="Barry K."/>
            <person name="Bills G."/>
            <person name="Bluhm B."/>
            <person name="Cannon C."/>
            <person name="Castanera R."/>
            <person name="Culley D."/>
            <person name="Daum C."/>
            <person name="Ezra D."/>
            <person name="Gonzalez J."/>
            <person name="Henrissat B."/>
            <person name="Kuo A."/>
            <person name="Liang C."/>
            <person name="Lipzen A."/>
            <person name="Lutzoni F."/>
            <person name="Magnuson J."/>
            <person name="Mondo S."/>
            <person name="Nolan M."/>
            <person name="Ohm R."/>
            <person name="Pangilinan J."/>
            <person name="Park H.-J."/>
            <person name="Ramirez L."/>
            <person name="Alfaro M."/>
            <person name="Sun H."/>
            <person name="Tritt A."/>
            <person name="Yoshinaga Y."/>
            <person name="Zwiers L.-H."/>
            <person name="Turgeon B."/>
            <person name="Goodwin S."/>
            <person name="Spatafora J."/>
            <person name="Crous P."/>
            <person name="Grigoriev I."/>
        </authorList>
    </citation>
    <scope>NUCLEOTIDE SEQUENCE</scope>
    <source>
        <strain evidence="5">CBS 115976</strain>
    </source>
</reference>
<dbReference type="GO" id="GO:0000009">
    <property type="term" value="F:alpha-1,6-mannosyltransferase activity"/>
    <property type="evidence" value="ECO:0007669"/>
    <property type="project" value="TreeGrafter"/>
</dbReference>